<feature type="non-terminal residue" evidence="1">
    <location>
        <position position="1"/>
    </location>
</feature>
<feature type="non-terminal residue" evidence="1">
    <location>
        <position position="39"/>
    </location>
</feature>
<organism evidence="1">
    <name type="scientific">marine sediment metagenome</name>
    <dbReference type="NCBI Taxonomy" id="412755"/>
    <lineage>
        <taxon>unclassified sequences</taxon>
        <taxon>metagenomes</taxon>
        <taxon>ecological metagenomes</taxon>
    </lineage>
</organism>
<protein>
    <submittedName>
        <fullName evidence="1">Uncharacterized protein</fullName>
    </submittedName>
</protein>
<comment type="caution">
    <text evidence="1">The sequence shown here is derived from an EMBL/GenBank/DDBJ whole genome shotgun (WGS) entry which is preliminary data.</text>
</comment>
<dbReference type="EMBL" id="BARS01014662">
    <property type="protein sequence ID" value="GAF95703.1"/>
    <property type="molecule type" value="Genomic_DNA"/>
</dbReference>
<dbReference type="AlphaFoldDB" id="X0TQ91"/>
<accession>X0TQ91</accession>
<gene>
    <name evidence="1" type="ORF">S01H1_24522</name>
</gene>
<proteinExistence type="predicted"/>
<sequence>IESSKQVPSNEIKVRHKRMIINAFMNEFGIVPENPKILV</sequence>
<evidence type="ECO:0000313" key="1">
    <source>
        <dbReference type="EMBL" id="GAF95703.1"/>
    </source>
</evidence>
<name>X0TQ91_9ZZZZ</name>
<reference evidence="1" key="1">
    <citation type="journal article" date="2014" name="Front. Microbiol.">
        <title>High frequency of phylogenetically diverse reductive dehalogenase-homologous genes in deep subseafloor sedimentary metagenomes.</title>
        <authorList>
            <person name="Kawai M."/>
            <person name="Futagami T."/>
            <person name="Toyoda A."/>
            <person name="Takaki Y."/>
            <person name="Nishi S."/>
            <person name="Hori S."/>
            <person name="Arai W."/>
            <person name="Tsubouchi T."/>
            <person name="Morono Y."/>
            <person name="Uchiyama I."/>
            <person name="Ito T."/>
            <person name="Fujiyama A."/>
            <person name="Inagaki F."/>
            <person name="Takami H."/>
        </authorList>
    </citation>
    <scope>NUCLEOTIDE SEQUENCE</scope>
    <source>
        <strain evidence="1">Expedition CK06-06</strain>
    </source>
</reference>